<comment type="caution">
    <text evidence="1">The sequence shown here is derived from an EMBL/GenBank/DDBJ whole genome shotgun (WGS) entry which is preliminary data.</text>
</comment>
<dbReference type="EMBL" id="JAOPJF010000032">
    <property type="protein sequence ID" value="KAK1144195.1"/>
    <property type="molecule type" value="Genomic_DNA"/>
</dbReference>
<gene>
    <name evidence="1" type="ORF">N8T08_005608</name>
</gene>
<proteinExistence type="predicted"/>
<evidence type="ECO:0000313" key="2">
    <source>
        <dbReference type="Proteomes" id="UP001177260"/>
    </source>
</evidence>
<name>A0ACC3B242_9EURO</name>
<keyword evidence="2" id="KW-1185">Reference proteome</keyword>
<organism evidence="1 2">
    <name type="scientific">Aspergillus melleus</name>
    <dbReference type="NCBI Taxonomy" id="138277"/>
    <lineage>
        <taxon>Eukaryota</taxon>
        <taxon>Fungi</taxon>
        <taxon>Dikarya</taxon>
        <taxon>Ascomycota</taxon>
        <taxon>Pezizomycotina</taxon>
        <taxon>Eurotiomycetes</taxon>
        <taxon>Eurotiomycetidae</taxon>
        <taxon>Eurotiales</taxon>
        <taxon>Aspergillaceae</taxon>
        <taxon>Aspergillus</taxon>
        <taxon>Aspergillus subgen. Circumdati</taxon>
    </lineage>
</organism>
<protein>
    <submittedName>
        <fullName evidence="1">Uncharacterized protein</fullName>
    </submittedName>
</protein>
<accession>A0ACC3B242</accession>
<sequence>MNDSSYMQVRAQWFHDGHSVQHNGHNFNISNLINSVCGKAERAVSNKDLRPVRILPQAFCFPFLGRETEHAEIVDALTRGEDASSRVVVWGTIGVGKTQLARKCLEDIHLPMHMIWLKASSTQELSESVSWALEKIEIKPSLRPRSTALADWLEERGTDGEEWLLVLDDVREITYTAALATIPHRMRRGRVLITTRTKELAIKAVSPFPYCGQVYIELGAFDLEHAYTLFMHVCDGARNWGAIKYRNHDEQDMVNKVKEILTRLGCFPLAVHSAANYRRKWTLDATWEGIMRVLEWEDIVLNCYGYRFYQQQPALKYALDSYWESKYKPDPDFESLSAILNITCFLNPDKISVKLLRHLSHTTNTWSLKFAKLVQSPVTKLFSKRNGHLLVSEAEVRYREALKIQWQALEYGQIDHIHTLPTRDHLASVWLKMGYLQDAEDHYREALCIRLAKFGEDDDECLKNRDMLANVLQKRGQLKKAEEEYGKALCIRLEKLGEDHPDTLINRDVLAEVFEFQGMFMEAEDQYREALEIRKITLGVQDHDTQVTYENLASVLCHQKRLGLLGRDDEYTLDILHNLAEVLKCQERFEEAEQLLTEFGCIK</sequence>
<reference evidence="1 2" key="1">
    <citation type="journal article" date="2023" name="ACS Omega">
        <title>Identification of the Neoaspergillic Acid Biosynthesis Gene Cluster by Establishing an In Vitro CRISPR-Ribonucleoprotein Genetic System in Aspergillus melleus.</title>
        <authorList>
            <person name="Yuan B."/>
            <person name="Grau M.F."/>
            <person name="Murata R.M."/>
            <person name="Torok T."/>
            <person name="Venkateswaran K."/>
            <person name="Stajich J.E."/>
            <person name="Wang C.C.C."/>
        </authorList>
    </citation>
    <scope>NUCLEOTIDE SEQUENCE [LARGE SCALE GENOMIC DNA]</scope>
    <source>
        <strain evidence="1 2">IMV 1140</strain>
    </source>
</reference>
<evidence type="ECO:0000313" key="1">
    <source>
        <dbReference type="EMBL" id="KAK1144195.1"/>
    </source>
</evidence>
<dbReference type="Proteomes" id="UP001177260">
    <property type="component" value="Unassembled WGS sequence"/>
</dbReference>